<gene>
    <name evidence="1" type="ORF">OWV82_018793</name>
</gene>
<dbReference type="EMBL" id="CM051403">
    <property type="protein sequence ID" value="KAJ4708922.1"/>
    <property type="molecule type" value="Genomic_DNA"/>
</dbReference>
<protein>
    <submittedName>
        <fullName evidence="1">Kinase-like protein</fullName>
    </submittedName>
</protein>
<comment type="caution">
    <text evidence="1">The sequence shown here is derived from an EMBL/GenBank/DDBJ whole genome shotgun (WGS) entry which is preliminary data.</text>
</comment>
<sequence length="450" mass="50975">MTQKKITWKSVIFGCYKTNNSLPAAEALPESRQSTSFQRLCLSDVSNPSSPLSPDDLSNSLIGSKLHVFTLSQLRVITSNFSRSNLLGEGGFGPVYKGFVDEKLKPGLEAQPVAVKALDLDGMQGHKEWMAEIIFLGQLRHPHLVKLIGYCWEDEHRLLVYEYMARGSLENQLFRRYAAALPWSTRMKIALGAAKGLAFLHEEDKPVIYRDFKTSNILLDSDYTTKLSDFGLAKDGPEGEETHVITRVMGTQGYAAPEYVMTGHLTTMSDVYSFGVVLLELLTGRRSMDNTRIGRDQSLVEWARPLLRDPRKMERVMDPRLEGQFSIKGAEKAIALAYKCLSHHPKARPRMSFVVKVLETLQDFQDSLVGPFVYVVPNENDSKEHFGNGKRAKFEEGKDSREENGQRNNYLGWRHWIKLPMSSIAYSYPALYKKCEHSLNSSKNHSEKEE</sequence>
<reference evidence="1 2" key="1">
    <citation type="journal article" date="2023" name="Science">
        <title>Complex scaffold remodeling in plant triterpene biosynthesis.</title>
        <authorList>
            <person name="De La Pena R."/>
            <person name="Hodgson H."/>
            <person name="Liu J.C."/>
            <person name="Stephenson M.J."/>
            <person name="Martin A.C."/>
            <person name="Owen C."/>
            <person name="Harkess A."/>
            <person name="Leebens-Mack J."/>
            <person name="Jimenez L.E."/>
            <person name="Osbourn A."/>
            <person name="Sattely E.S."/>
        </authorList>
    </citation>
    <scope>NUCLEOTIDE SEQUENCE [LARGE SCALE GENOMIC DNA]</scope>
    <source>
        <strain evidence="2">cv. JPN11</strain>
        <tissue evidence="1">Leaf</tissue>
    </source>
</reference>
<evidence type="ECO:0000313" key="1">
    <source>
        <dbReference type="EMBL" id="KAJ4708922.1"/>
    </source>
</evidence>
<organism evidence="1 2">
    <name type="scientific">Melia azedarach</name>
    <name type="common">Chinaberry tree</name>
    <dbReference type="NCBI Taxonomy" id="155640"/>
    <lineage>
        <taxon>Eukaryota</taxon>
        <taxon>Viridiplantae</taxon>
        <taxon>Streptophyta</taxon>
        <taxon>Embryophyta</taxon>
        <taxon>Tracheophyta</taxon>
        <taxon>Spermatophyta</taxon>
        <taxon>Magnoliopsida</taxon>
        <taxon>eudicotyledons</taxon>
        <taxon>Gunneridae</taxon>
        <taxon>Pentapetalae</taxon>
        <taxon>rosids</taxon>
        <taxon>malvids</taxon>
        <taxon>Sapindales</taxon>
        <taxon>Meliaceae</taxon>
        <taxon>Melia</taxon>
    </lineage>
</organism>
<evidence type="ECO:0000313" key="2">
    <source>
        <dbReference type="Proteomes" id="UP001164539"/>
    </source>
</evidence>
<proteinExistence type="predicted"/>
<accession>A0ACC1XC01</accession>
<dbReference type="Proteomes" id="UP001164539">
    <property type="component" value="Chromosome 10"/>
</dbReference>
<name>A0ACC1XC01_MELAZ</name>
<keyword evidence="2" id="KW-1185">Reference proteome</keyword>